<accession>A0A7X1ZFN7</accession>
<dbReference type="Pfam" id="PF13489">
    <property type="entry name" value="Methyltransf_23"/>
    <property type="match status" value="1"/>
</dbReference>
<evidence type="ECO:0000313" key="2">
    <source>
        <dbReference type="Proteomes" id="UP000434582"/>
    </source>
</evidence>
<proteinExistence type="predicted"/>
<keyword evidence="1" id="KW-0808">Transferase</keyword>
<dbReference type="InterPro" id="IPR029063">
    <property type="entry name" value="SAM-dependent_MTases_sf"/>
</dbReference>
<dbReference type="GO" id="GO:0032259">
    <property type="term" value="P:methylation"/>
    <property type="evidence" value="ECO:0007669"/>
    <property type="project" value="UniProtKB-KW"/>
</dbReference>
<dbReference type="Gene3D" id="3.40.50.150">
    <property type="entry name" value="Vaccinia Virus protein VP39"/>
    <property type="match status" value="1"/>
</dbReference>
<keyword evidence="1" id="KW-0489">Methyltransferase</keyword>
<comment type="caution">
    <text evidence="1">The sequence shown here is derived from an EMBL/GenBank/DDBJ whole genome shotgun (WGS) entry which is preliminary data.</text>
</comment>
<dbReference type="CDD" id="cd02440">
    <property type="entry name" value="AdoMet_MTases"/>
    <property type="match status" value="1"/>
</dbReference>
<dbReference type="AlphaFoldDB" id="A0A7X1ZFN7"/>
<protein>
    <submittedName>
        <fullName evidence="1">Methyltransferase domain-containing protein</fullName>
    </submittedName>
</protein>
<dbReference type="RefSeq" id="WP_153342815.1">
    <property type="nucleotide sequence ID" value="NZ_WIVE01000017.1"/>
</dbReference>
<organism evidence="1 2">
    <name type="scientific">Roseospira navarrensis</name>
    <dbReference type="NCBI Taxonomy" id="140058"/>
    <lineage>
        <taxon>Bacteria</taxon>
        <taxon>Pseudomonadati</taxon>
        <taxon>Pseudomonadota</taxon>
        <taxon>Alphaproteobacteria</taxon>
        <taxon>Rhodospirillales</taxon>
        <taxon>Rhodospirillaceae</taxon>
        <taxon>Roseospira</taxon>
    </lineage>
</organism>
<keyword evidence="2" id="KW-1185">Reference proteome</keyword>
<dbReference type="Proteomes" id="UP000434582">
    <property type="component" value="Unassembled WGS sequence"/>
</dbReference>
<sequence>MADDPNSMAIRQGVTDRLTALAPDRAVSVVDLGCGGGEVLGRLAEAGFRDLTGLGWRVSVPAGAARIEEVDLSRAGWAQEMVGRRFDVVVSTEVLEHLVNPYQFLVEARQLLDPDGWLVLTFPNVHNWRSIVGYALAGRFTGFFGPNWAEGHPLHDQHIFIPNHHLVRYFLGLTGFDRVTFSYLYGRSRLSGRTTMVTCRAARQ</sequence>
<gene>
    <name evidence="1" type="ORF">GHC57_07565</name>
</gene>
<dbReference type="GO" id="GO:0008168">
    <property type="term" value="F:methyltransferase activity"/>
    <property type="evidence" value="ECO:0007669"/>
    <property type="project" value="UniProtKB-KW"/>
</dbReference>
<dbReference type="SUPFAM" id="SSF53335">
    <property type="entry name" value="S-adenosyl-L-methionine-dependent methyltransferases"/>
    <property type="match status" value="1"/>
</dbReference>
<evidence type="ECO:0000313" key="1">
    <source>
        <dbReference type="EMBL" id="MQX36375.1"/>
    </source>
</evidence>
<dbReference type="EMBL" id="WIVE01000017">
    <property type="protein sequence ID" value="MQX36375.1"/>
    <property type="molecule type" value="Genomic_DNA"/>
</dbReference>
<reference evidence="1 2" key="1">
    <citation type="submission" date="2019-10" db="EMBL/GenBank/DDBJ databases">
        <title>Draft whole-genome sequence of the purple nonsulfur photosynthetic bacterium Roseospira navarrensis DSM 15114.</title>
        <authorList>
            <person name="Kyndt J.A."/>
            <person name="Meyer T.E."/>
        </authorList>
    </citation>
    <scope>NUCLEOTIDE SEQUENCE [LARGE SCALE GENOMIC DNA]</scope>
    <source>
        <strain evidence="1 2">DSM 15114</strain>
    </source>
</reference>
<name>A0A7X1ZFN7_9PROT</name>
<dbReference type="OrthoDB" id="7171187at2"/>